<dbReference type="InterPro" id="IPR024810">
    <property type="entry name" value="MAB21L/cGLR"/>
</dbReference>
<dbReference type="Pfam" id="PF20266">
    <property type="entry name" value="Mab-21_C"/>
    <property type="match status" value="1"/>
</dbReference>
<dbReference type="InterPro" id="IPR036691">
    <property type="entry name" value="Endo/exonu/phosph_ase_sf"/>
</dbReference>
<dbReference type="GO" id="GO:0003677">
    <property type="term" value="F:DNA binding"/>
    <property type="evidence" value="ECO:0007669"/>
    <property type="project" value="TreeGrafter"/>
</dbReference>
<dbReference type="EC" id="3.1.21.-" evidence="4"/>
<reference evidence="4" key="1">
    <citation type="submission" date="2018-11" db="EMBL/GenBank/DDBJ databases">
        <authorList>
            <person name="Alioto T."/>
            <person name="Alioto T."/>
        </authorList>
    </citation>
    <scope>NUCLEOTIDE SEQUENCE</scope>
</reference>
<evidence type="ECO:0000256" key="1">
    <source>
        <dbReference type="ARBA" id="ARBA00022722"/>
    </source>
</evidence>
<dbReference type="GO" id="GO:0005634">
    <property type="term" value="C:nucleus"/>
    <property type="evidence" value="ECO:0007669"/>
    <property type="project" value="TreeGrafter"/>
</dbReference>
<dbReference type="GO" id="GO:0004530">
    <property type="term" value="F:deoxyribonuclease I activity"/>
    <property type="evidence" value="ECO:0007669"/>
    <property type="project" value="TreeGrafter"/>
</dbReference>
<accession>A0A8B6C1P9</accession>
<name>A0A8B6C1P9_MYTGA</name>
<keyword evidence="5" id="KW-1185">Reference proteome</keyword>
<keyword evidence="2 4" id="KW-0378">Hydrolase</keyword>
<dbReference type="GO" id="GO:0006308">
    <property type="term" value="P:DNA catabolic process"/>
    <property type="evidence" value="ECO:0007669"/>
    <property type="project" value="InterPro"/>
</dbReference>
<sequence length="692" mass="80824">MTPTIYRAPGSKYDKIVSKRLGDSASKEQYIFLYRRHSGITIVSSYVYHDPQNVFEREPYIVKIQSTKTVLSEFVLAGIHVKPLQAIQEITALETVHSDIVSKMKTEEILFLGDMNAECSYAPKKYLNYIPIRTSNKYHWLISDNIDTTVSKGTDCAYDRFILHGDKFLNAIVKDSSKIFEFDKEYRLTNTVALSVSDHYPIELEMKTVTSSAPYIPFTMFTTVCFGSVICSYYSKQCGFLRNLFRNQCQIEQKEVEIVAIESGLQELIHKILFAVEKEYSWFKISRILPSGSFYEGTKIGNLDEFDYMIVLQALSGDDIELHDGCNPWYKRIEIKDENHCFNRYCCRVRYENTAYNYRYHLHTSKYIVSDFWHAVTKFQKSAKLSVEIPQGILTHEENESDKLLFTFTKRTGIPESTSQDKDRCLLVPILRMDIGVDLMMSIEHPCLESVAKCEGFPSDYKELLMKHGCHIVIKSCHIQHFPEPTCYFISFAALELELMKNLDEHHKKCYKILKSLLTGEMNFKGKCMNLSSYVLKTAFLFHVYGSKGCTYSRLDTKCINEVLDYLSSCFYNIRMPCFFARDMNTWGHILEFPVHSWTGWDCYDSRRIAFCFLWVKLWCKIVHVVKIAISAENIPKMDDWYTLHDKCEYMKRTIYYLLEKYTDWDNKDVQRGEMTNEEIKVPLIEQYELSG</sequence>
<dbReference type="SMART" id="SM01265">
    <property type="entry name" value="Mab-21"/>
    <property type="match status" value="1"/>
</dbReference>
<keyword evidence="1" id="KW-0540">Nuclease</keyword>
<dbReference type="PANTHER" id="PTHR11371:SF31">
    <property type="entry name" value="EXTRACELLULAR NUCLEASE"/>
    <property type="match status" value="1"/>
</dbReference>
<dbReference type="EMBL" id="UYJE01000971">
    <property type="protein sequence ID" value="VDH97998.1"/>
    <property type="molecule type" value="Genomic_DNA"/>
</dbReference>
<dbReference type="Gene3D" id="1.10.1410.40">
    <property type="match status" value="1"/>
</dbReference>
<dbReference type="AlphaFoldDB" id="A0A8B6C1P9"/>
<dbReference type="SMART" id="SM00476">
    <property type="entry name" value="DNaseIc"/>
    <property type="match status" value="1"/>
</dbReference>
<comment type="caution">
    <text evidence="4">The sequence shown here is derived from an EMBL/GenBank/DDBJ whole genome shotgun (WGS) entry which is preliminary data.</text>
</comment>
<dbReference type="Proteomes" id="UP000596742">
    <property type="component" value="Unassembled WGS sequence"/>
</dbReference>
<dbReference type="PANTHER" id="PTHR11371">
    <property type="entry name" value="DEOXYRIBONUCLEASE"/>
    <property type="match status" value="1"/>
</dbReference>
<dbReference type="Gene3D" id="3.30.460.90">
    <property type="match status" value="1"/>
</dbReference>
<dbReference type="PRINTS" id="PR00130">
    <property type="entry name" value="DNASEI"/>
</dbReference>
<feature type="domain" description="Mab-21-like HhH/H2TH-like" evidence="3">
    <location>
        <begin position="507"/>
        <end position="585"/>
    </location>
</feature>
<organism evidence="4 5">
    <name type="scientific">Mytilus galloprovincialis</name>
    <name type="common">Mediterranean mussel</name>
    <dbReference type="NCBI Taxonomy" id="29158"/>
    <lineage>
        <taxon>Eukaryota</taxon>
        <taxon>Metazoa</taxon>
        <taxon>Spiralia</taxon>
        <taxon>Lophotrochozoa</taxon>
        <taxon>Mollusca</taxon>
        <taxon>Bivalvia</taxon>
        <taxon>Autobranchia</taxon>
        <taxon>Pteriomorphia</taxon>
        <taxon>Mytilida</taxon>
        <taxon>Mytiloidea</taxon>
        <taxon>Mytilidae</taxon>
        <taxon>Mytilinae</taxon>
        <taxon>Mytilus</taxon>
    </lineage>
</organism>
<dbReference type="Gene3D" id="3.60.10.10">
    <property type="entry name" value="Endonuclease/exonuclease/phosphatase"/>
    <property type="match status" value="1"/>
</dbReference>
<protein>
    <submittedName>
        <fullName evidence="4">Deoxyribonuclease-1-like protein</fullName>
        <ecNumber evidence="4">3.1.21.-</ecNumber>
    </submittedName>
</protein>
<evidence type="ECO:0000259" key="3">
    <source>
        <dbReference type="Pfam" id="PF20266"/>
    </source>
</evidence>
<gene>
    <name evidence="4" type="ORF">MGAL_10B007991</name>
</gene>
<evidence type="ECO:0000256" key="2">
    <source>
        <dbReference type="ARBA" id="ARBA00022801"/>
    </source>
</evidence>
<proteinExistence type="predicted"/>
<dbReference type="InterPro" id="IPR046906">
    <property type="entry name" value="Mab-21_HhH/H2TH-like"/>
</dbReference>
<evidence type="ECO:0000313" key="5">
    <source>
        <dbReference type="Proteomes" id="UP000596742"/>
    </source>
</evidence>
<dbReference type="InterPro" id="IPR016202">
    <property type="entry name" value="DNase_I"/>
</dbReference>
<dbReference type="OrthoDB" id="6160741at2759"/>
<evidence type="ECO:0000313" key="4">
    <source>
        <dbReference type="EMBL" id="VDH97998.1"/>
    </source>
</evidence>
<dbReference type="SUPFAM" id="SSF56219">
    <property type="entry name" value="DNase I-like"/>
    <property type="match status" value="1"/>
</dbReference>